<evidence type="ECO:0000256" key="3">
    <source>
        <dbReference type="ARBA" id="ARBA00022741"/>
    </source>
</evidence>
<dbReference type="Proteomes" id="UP000663836">
    <property type="component" value="Unassembled WGS sequence"/>
</dbReference>
<dbReference type="Gene3D" id="1.20.1560.10">
    <property type="entry name" value="ABC transporter type 1, transmembrane domain"/>
    <property type="match status" value="1"/>
</dbReference>
<evidence type="ECO:0000313" key="9">
    <source>
        <dbReference type="EMBL" id="CAF4250849.1"/>
    </source>
</evidence>
<evidence type="ECO:0000256" key="6">
    <source>
        <dbReference type="ARBA" id="ARBA00023136"/>
    </source>
</evidence>
<dbReference type="GO" id="GO:0140359">
    <property type="term" value="F:ABC-type transporter activity"/>
    <property type="evidence" value="ECO:0007669"/>
    <property type="project" value="InterPro"/>
</dbReference>
<feature type="transmembrane region" description="Helical" evidence="7">
    <location>
        <begin position="157"/>
        <end position="177"/>
    </location>
</feature>
<dbReference type="InterPro" id="IPR011527">
    <property type="entry name" value="ABC1_TM_dom"/>
</dbReference>
<feature type="transmembrane region" description="Helical" evidence="7">
    <location>
        <begin position="82"/>
        <end position="102"/>
    </location>
</feature>
<reference evidence="9" key="1">
    <citation type="submission" date="2021-02" db="EMBL/GenBank/DDBJ databases">
        <authorList>
            <person name="Nowell W R."/>
        </authorList>
    </citation>
    <scope>NUCLEOTIDE SEQUENCE</scope>
</reference>
<proteinExistence type="predicted"/>
<feature type="domain" description="ABC transmembrane type-1" evidence="8">
    <location>
        <begin position="94"/>
        <end position="210"/>
    </location>
</feature>
<evidence type="ECO:0000256" key="4">
    <source>
        <dbReference type="ARBA" id="ARBA00022840"/>
    </source>
</evidence>
<protein>
    <recommendedName>
        <fullName evidence="8">ABC transmembrane type-1 domain-containing protein</fullName>
    </recommendedName>
</protein>
<evidence type="ECO:0000256" key="7">
    <source>
        <dbReference type="SAM" id="Phobius"/>
    </source>
</evidence>
<organism evidence="9 10">
    <name type="scientific">Rotaria sordida</name>
    <dbReference type="NCBI Taxonomy" id="392033"/>
    <lineage>
        <taxon>Eukaryota</taxon>
        <taxon>Metazoa</taxon>
        <taxon>Spiralia</taxon>
        <taxon>Gnathifera</taxon>
        <taxon>Rotifera</taxon>
        <taxon>Eurotatoria</taxon>
        <taxon>Bdelloidea</taxon>
        <taxon>Philodinida</taxon>
        <taxon>Philodinidae</taxon>
        <taxon>Rotaria</taxon>
    </lineage>
</organism>
<evidence type="ECO:0000313" key="10">
    <source>
        <dbReference type="Proteomes" id="UP000663836"/>
    </source>
</evidence>
<keyword evidence="1" id="KW-0813">Transport</keyword>
<feature type="non-terminal residue" evidence="9">
    <location>
        <position position="1"/>
    </location>
</feature>
<dbReference type="AlphaFoldDB" id="A0A820ET72"/>
<evidence type="ECO:0000256" key="5">
    <source>
        <dbReference type="ARBA" id="ARBA00022989"/>
    </source>
</evidence>
<accession>A0A820ET72</accession>
<dbReference type="EMBL" id="CAJOBD010022393">
    <property type="protein sequence ID" value="CAF4250849.1"/>
    <property type="molecule type" value="Genomic_DNA"/>
</dbReference>
<keyword evidence="5 7" id="KW-1133">Transmembrane helix</keyword>
<gene>
    <name evidence="9" type="ORF">JBS370_LOCUS38711</name>
</gene>
<dbReference type="GO" id="GO:0005524">
    <property type="term" value="F:ATP binding"/>
    <property type="evidence" value="ECO:0007669"/>
    <property type="project" value="UniProtKB-KW"/>
</dbReference>
<dbReference type="Pfam" id="PF00664">
    <property type="entry name" value="ABC_membrane"/>
    <property type="match status" value="1"/>
</dbReference>
<sequence>MLFQGEMVQIGTYTDLLDSSTSFARLLDDIHQFEQQHSIELHQQQSVISSTCSDVDEEMLALSKNIETKHKGTVKSHVYAEYLKAGVGIIMSLFIVIILSSVREATSIFSNWWLAKWNDDESYRYRISNNCTSVQNNNNTVWSMSNAEWNNHRNRRFYIYCVIVFAFVLITLFRSIITKFMFLNAGRVLHNKMFQRLIRCPIAFFDTNPV</sequence>
<keyword evidence="6 7" id="KW-0472">Membrane</keyword>
<keyword evidence="2 7" id="KW-0812">Transmembrane</keyword>
<keyword evidence="3" id="KW-0547">Nucleotide-binding</keyword>
<comment type="caution">
    <text evidence="9">The sequence shown here is derived from an EMBL/GenBank/DDBJ whole genome shotgun (WGS) entry which is preliminary data.</text>
</comment>
<dbReference type="SUPFAM" id="SSF90123">
    <property type="entry name" value="ABC transporter transmembrane region"/>
    <property type="match status" value="1"/>
</dbReference>
<dbReference type="PROSITE" id="PS50929">
    <property type="entry name" value="ABC_TM1F"/>
    <property type="match status" value="1"/>
</dbReference>
<dbReference type="InterPro" id="IPR036640">
    <property type="entry name" value="ABC1_TM_sf"/>
</dbReference>
<dbReference type="InterPro" id="IPR050173">
    <property type="entry name" value="ABC_transporter_C-like"/>
</dbReference>
<evidence type="ECO:0000259" key="8">
    <source>
        <dbReference type="PROSITE" id="PS50929"/>
    </source>
</evidence>
<evidence type="ECO:0000256" key="2">
    <source>
        <dbReference type="ARBA" id="ARBA00022692"/>
    </source>
</evidence>
<keyword evidence="4" id="KW-0067">ATP-binding</keyword>
<dbReference type="PANTHER" id="PTHR24223">
    <property type="entry name" value="ATP-BINDING CASSETTE SUB-FAMILY C"/>
    <property type="match status" value="1"/>
</dbReference>
<evidence type="ECO:0000256" key="1">
    <source>
        <dbReference type="ARBA" id="ARBA00022448"/>
    </source>
</evidence>
<dbReference type="GO" id="GO:0016020">
    <property type="term" value="C:membrane"/>
    <property type="evidence" value="ECO:0007669"/>
    <property type="project" value="InterPro"/>
</dbReference>
<name>A0A820ET72_9BILA</name>